<name>S9U3S8_PAEAL</name>
<dbReference type="Proteomes" id="UP000015344">
    <property type="component" value="Unassembled WGS sequence"/>
</dbReference>
<dbReference type="eggNOG" id="ENOG5033FW3">
    <property type="taxonomic scope" value="Bacteria"/>
</dbReference>
<reference evidence="1 2" key="1">
    <citation type="submission" date="2013-05" db="EMBL/GenBank/DDBJ databases">
        <authorList>
            <person name="Strain E.A."/>
            <person name="Brown E."/>
            <person name="Allard M.W."/>
            <person name="Luo Y.L."/>
        </authorList>
    </citation>
    <scope>NUCLEOTIDE SEQUENCE [LARGE SCALE GENOMIC DNA]</scope>
    <source>
        <strain evidence="1 2">TS-15</strain>
    </source>
</reference>
<proteinExistence type="predicted"/>
<evidence type="ECO:0000313" key="2">
    <source>
        <dbReference type="Proteomes" id="UP000015344"/>
    </source>
</evidence>
<dbReference type="RefSeq" id="WP_021257626.1">
    <property type="nucleotide sequence ID" value="NZ_ATMT01000001.1"/>
</dbReference>
<gene>
    <name evidence="1" type="ORF">PAALTS15_00020</name>
</gene>
<organism evidence="1 2">
    <name type="scientific">Paenibacillus alvei TS-15</name>
    <dbReference type="NCBI Taxonomy" id="1117108"/>
    <lineage>
        <taxon>Bacteria</taxon>
        <taxon>Bacillati</taxon>
        <taxon>Bacillota</taxon>
        <taxon>Bacilli</taxon>
        <taxon>Bacillales</taxon>
        <taxon>Paenibacillaceae</taxon>
        <taxon>Paenibacillus</taxon>
    </lineage>
</organism>
<comment type="caution">
    <text evidence="1">The sequence shown here is derived from an EMBL/GenBank/DDBJ whole genome shotgun (WGS) entry which is preliminary data.</text>
</comment>
<evidence type="ECO:0000313" key="1">
    <source>
        <dbReference type="EMBL" id="EPY09231.1"/>
    </source>
</evidence>
<protein>
    <submittedName>
        <fullName evidence="1">Uncharacterized protein</fullName>
    </submittedName>
</protein>
<dbReference type="EMBL" id="ATMT01000001">
    <property type="protein sequence ID" value="EPY09231.1"/>
    <property type="molecule type" value="Genomic_DNA"/>
</dbReference>
<accession>S9U3S8</accession>
<sequence>MGVNTKYRRKIVRLNKVFYWYVTPDFEDEGNIKLHILSEDKKFIVAYEVGQNSRPNKNPFIVIMGKEFVGLNNEYTGYRRALTPLWEDDLITPGLVGKIIDWCYSTEKELTLVDWQGELLR</sequence>
<dbReference type="AlphaFoldDB" id="S9U3S8"/>